<organism evidence="1 2">
    <name type="scientific">Algibacter lectus</name>
    <dbReference type="NCBI Taxonomy" id="221126"/>
    <lineage>
        <taxon>Bacteria</taxon>
        <taxon>Pseudomonadati</taxon>
        <taxon>Bacteroidota</taxon>
        <taxon>Flavobacteriia</taxon>
        <taxon>Flavobacteriales</taxon>
        <taxon>Flavobacteriaceae</taxon>
        <taxon>Algibacter</taxon>
    </lineage>
</organism>
<dbReference type="AlphaFoldDB" id="A0A090WPH2"/>
<accession>A0A090WPH2</accession>
<name>A0A090WPH2_9FLAO</name>
<sequence>MDKKILLWSITAALAGFLFGFDVVVISGADKKLQALWESSDAFHGWVVMGMRFGER</sequence>
<dbReference type="Proteomes" id="UP000029643">
    <property type="component" value="Unassembled WGS sequence"/>
</dbReference>
<proteinExistence type="predicted"/>
<evidence type="ECO:0000313" key="1">
    <source>
        <dbReference type="EMBL" id="GAL78108.1"/>
    </source>
</evidence>
<dbReference type="EMBL" id="BBNU01000002">
    <property type="protein sequence ID" value="GAL78108.1"/>
    <property type="molecule type" value="Genomic_DNA"/>
</dbReference>
<gene>
    <name evidence="1" type="ORF">JCM19274_4607</name>
</gene>
<protein>
    <submittedName>
        <fullName evidence="1">Sucrose permease</fullName>
    </submittedName>
</protein>
<evidence type="ECO:0000313" key="2">
    <source>
        <dbReference type="Proteomes" id="UP000029643"/>
    </source>
</evidence>
<comment type="caution">
    <text evidence="1">The sequence shown here is derived from an EMBL/GenBank/DDBJ whole genome shotgun (WGS) entry which is preliminary data.</text>
</comment>
<reference evidence="1 2" key="1">
    <citation type="journal article" date="2014" name="Genome Announc.">
        <title>Draft Genome Sequences of Marine Flavobacterium Algibacter lectus Strains SS8 and NR4.</title>
        <authorList>
            <person name="Takatani N."/>
            <person name="Nakanishi M."/>
            <person name="Meirelles P."/>
            <person name="Mino S."/>
            <person name="Suda W."/>
            <person name="Oshima K."/>
            <person name="Hattori M."/>
            <person name="Ohkuma M."/>
            <person name="Hosokawa M."/>
            <person name="Miyashita K."/>
            <person name="Thompson F.L."/>
            <person name="Niwa A."/>
            <person name="Sawabe T."/>
            <person name="Sawabe T."/>
        </authorList>
    </citation>
    <scope>NUCLEOTIDE SEQUENCE [LARGE SCALE GENOMIC DNA]</scope>
    <source>
        <strain evidence="2">JCM19274</strain>
    </source>
</reference>